<dbReference type="PANTHER" id="PTHR15192:SF8">
    <property type="entry name" value="FAD_NAD(P)-BINDING DOMAIN-CONTAINING PROTEIN"/>
    <property type="match status" value="1"/>
</dbReference>
<sequence>MATRLPAYVDTVIIGGGPAALILSFILHGNTPYYVGGHHDTILDSKLSARPSLLDLTPELYAHFSSSLRYSTQALPINTLLDTLIRPNADTEINPTSCIEWRNDPGRAISHIALGDAAQAGGQWADNPVSASWNIGTLSYAEMLSLPGFSYSDYYAETRKEAIPDFIRPSRADVADYYKAYPAAVGILDSIRTSTIVGHVSRTSHGFYIASHGISCRHLVLASGIFTVNIPPPKLLAPLAELLNSCDPLLVIGSGFSAADVILSTPPNRQIIHIFQWIPNQRPSPLRGCHHTAYPEYATIYRQMKLAVMAGRKKAPSKSPLMRQKLNPFFNSRDWATYRGLPNAMIVDVTNDNGRYVVKIKLESGDILETPIGHLEYVVGRRGSLAYLDQALQDEVLEPNPSDSESNAAGLISAHTLRAKAETDLEVAPNVFIIGSLAGDSLVRHAVGGCVYAASKIMDIASSSISCSSRTGTTTPVGAASPISKTGSPLRANCNTHQDLHLDRRKLKRSVDIASAENKV</sequence>
<name>A0A6A6Z5Z9_9PEZI</name>
<dbReference type="Gene3D" id="3.50.50.60">
    <property type="entry name" value="FAD/NAD(P)-binding domain"/>
    <property type="match status" value="1"/>
</dbReference>
<dbReference type="SUPFAM" id="SSF51905">
    <property type="entry name" value="FAD/NAD(P)-binding domain"/>
    <property type="match status" value="1"/>
</dbReference>
<dbReference type="Proteomes" id="UP000504636">
    <property type="component" value="Unplaced"/>
</dbReference>
<dbReference type="InterPro" id="IPR036188">
    <property type="entry name" value="FAD/NAD-bd_sf"/>
</dbReference>
<dbReference type="InterPro" id="IPR029731">
    <property type="entry name" value="OSGIN1/2"/>
</dbReference>
<dbReference type="AlphaFoldDB" id="A0A6A6Z5Z9"/>
<evidence type="ECO:0008006" key="4">
    <source>
        <dbReference type="Google" id="ProtNLM"/>
    </source>
</evidence>
<reference evidence="3" key="3">
    <citation type="submission" date="2025-04" db="UniProtKB">
        <authorList>
            <consortium name="RefSeq"/>
        </authorList>
    </citation>
    <scope>IDENTIFICATION</scope>
    <source>
        <strain evidence="3">CBS 304.34</strain>
    </source>
</reference>
<gene>
    <name evidence="1 3" type="ORF">BDZ99DRAFT_565964</name>
</gene>
<evidence type="ECO:0000313" key="1">
    <source>
        <dbReference type="EMBL" id="KAF2816093.1"/>
    </source>
</evidence>
<evidence type="ECO:0000313" key="3">
    <source>
        <dbReference type="RefSeq" id="XP_033583057.1"/>
    </source>
</evidence>
<dbReference type="PANTHER" id="PTHR15192">
    <property type="entry name" value="PROTEIN CBG05349"/>
    <property type="match status" value="1"/>
</dbReference>
<dbReference type="RefSeq" id="XP_033583057.1">
    <property type="nucleotide sequence ID" value="XM_033727532.1"/>
</dbReference>
<dbReference type="OrthoDB" id="412005at2759"/>
<reference evidence="1 3" key="1">
    <citation type="journal article" date="2020" name="Stud. Mycol.">
        <title>101 Dothideomycetes genomes: a test case for predicting lifestyles and emergence of pathogens.</title>
        <authorList>
            <person name="Haridas S."/>
            <person name="Albert R."/>
            <person name="Binder M."/>
            <person name="Bloem J."/>
            <person name="Labutti K."/>
            <person name="Salamov A."/>
            <person name="Andreopoulos B."/>
            <person name="Baker S."/>
            <person name="Barry K."/>
            <person name="Bills G."/>
            <person name="Bluhm B."/>
            <person name="Cannon C."/>
            <person name="Castanera R."/>
            <person name="Culley D."/>
            <person name="Daum C."/>
            <person name="Ezra D."/>
            <person name="Gonzalez J."/>
            <person name="Henrissat B."/>
            <person name="Kuo A."/>
            <person name="Liang C."/>
            <person name="Lipzen A."/>
            <person name="Lutzoni F."/>
            <person name="Magnuson J."/>
            <person name="Mondo S."/>
            <person name="Nolan M."/>
            <person name="Ohm R."/>
            <person name="Pangilinan J."/>
            <person name="Park H.-J."/>
            <person name="Ramirez L."/>
            <person name="Alfaro M."/>
            <person name="Sun H."/>
            <person name="Tritt A."/>
            <person name="Yoshinaga Y."/>
            <person name="Zwiers L.-H."/>
            <person name="Turgeon B."/>
            <person name="Goodwin S."/>
            <person name="Spatafora J."/>
            <person name="Crous P."/>
            <person name="Grigoriev I."/>
        </authorList>
    </citation>
    <scope>NUCLEOTIDE SEQUENCE</scope>
    <source>
        <strain evidence="1 3">CBS 304.34</strain>
    </source>
</reference>
<evidence type="ECO:0000313" key="2">
    <source>
        <dbReference type="Proteomes" id="UP000504636"/>
    </source>
</evidence>
<reference evidence="3" key="2">
    <citation type="submission" date="2020-04" db="EMBL/GenBank/DDBJ databases">
        <authorList>
            <consortium name="NCBI Genome Project"/>
        </authorList>
    </citation>
    <scope>NUCLEOTIDE SEQUENCE</scope>
    <source>
        <strain evidence="3">CBS 304.34</strain>
    </source>
</reference>
<keyword evidence="2" id="KW-1185">Reference proteome</keyword>
<accession>A0A6A6Z5Z9</accession>
<dbReference type="EMBL" id="MU003693">
    <property type="protein sequence ID" value="KAF2816093.1"/>
    <property type="molecule type" value="Genomic_DNA"/>
</dbReference>
<dbReference type="GeneID" id="54468425"/>
<organism evidence="1">
    <name type="scientific">Mytilinidion resinicola</name>
    <dbReference type="NCBI Taxonomy" id="574789"/>
    <lineage>
        <taxon>Eukaryota</taxon>
        <taxon>Fungi</taxon>
        <taxon>Dikarya</taxon>
        <taxon>Ascomycota</taxon>
        <taxon>Pezizomycotina</taxon>
        <taxon>Dothideomycetes</taxon>
        <taxon>Pleosporomycetidae</taxon>
        <taxon>Mytilinidiales</taxon>
        <taxon>Mytilinidiaceae</taxon>
        <taxon>Mytilinidion</taxon>
    </lineage>
</organism>
<protein>
    <recommendedName>
        <fullName evidence="4">FAD/NAD(P)-binding domain-containing protein</fullName>
    </recommendedName>
</protein>
<proteinExistence type="predicted"/>